<evidence type="ECO:0000259" key="8">
    <source>
        <dbReference type="PROSITE" id="PS50928"/>
    </source>
</evidence>
<organism evidence="9 10">
    <name type="scientific">Dorea formicigenerans</name>
    <dbReference type="NCBI Taxonomy" id="39486"/>
    <lineage>
        <taxon>Bacteria</taxon>
        <taxon>Bacillati</taxon>
        <taxon>Bacillota</taxon>
        <taxon>Clostridia</taxon>
        <taxon>Lachnospirales</taxon>
        <taxon>Lachnospiraceae</taxon>
        <taxon>Dorea</taxon>
    </lineage>
</organism>
<dbReference type="PROSITE" id="PS50928">
    <property type="entry name" value="ABC_TM1"/>
    <property type="match status" value="1"/>
</dbReference>
<evidence type="ECO:0000256" key="1">
    <source>
        <dbReference type="ARBA" id="ARBA00004651"/>
    </source>
</evidence>
<feature type="transmembrane region" description="Helical" evidence="7">
    <location>
        <begin position="59"/>
        <end position="81"/>
    </location>
</feature>
<evidence type="ECO:0000256" key="5">
    <source>
        <dbReference type="ARBA" id="ARBA00022989"/>
    </source>
</evidence>
<feature type="transmembrane region" description="Helical" evidence="7">
    <location>
        <begin position="206"/>
        <end position="222"/>
    </location>
</feature>
<evidence type="ECO:0000256" key="2">
    <source>
        <dbReference type="ARBA" id="ARBA00022448"/>
    </source>
</evidence>
<feature type="transmembrane region" description="Helical" evidence="7">
    <location>
        <begin position="181"/>
        <end position="200"/>
    </location>
</feature>
<dbReference type="AlphaFoldDB" id="A0A564T2P5"/>
<keyword evidence="2 7" id="KW-0813">Transport</keyword>
<proteinExistence type="inferred from homology"/>
<dbReference type="Pfam" id="PF00528">
    <property type="entry name" value="BPD_transp_1"/>
    <property type="match status" value="1"/>
</dbReference>
<dbReference type="RefSeq" id="WP_029731607.1">
    <property type="nucleotide sequence ID" value="NZ_CABHNI010000019.1"/>
</dbReference>
<keyword evidence="5 7" id="KW-1133">Transmembrane helix</keyword>
<evidence type="ECO:0000313" key="9">
    <source>
        <dbReference type="EMBL" id="VUX01685.1"/>
    </source>
</evidence>
<dbReference type="InterPro" id="IPR035906">
    <property type="entry name" value="MetI-like_sf"/>
</dbReference>
<evidence type="ECO:0000256" key="3">
    <source>
        <dbReference type="ARBA" id="ARBA00022475"/>
    </source>
</evidence>
<gene>
    <name evidence="9" type="primary">ssuC_5</name>
    <name evidence="9" type="ORF">DFSSTS7063_01022</name>
</gene>
<feature type="domain" description="ABC transmembrane type-1" evidence="8">
    <location>
        <begin position="142"/>
        <end position="326"/>
    </location>
</feature>
<evidence type="ECO:0000256" key="4">
    <source>
        <dbReference type="ARBA" id="ARBA00022692"/>
    </source>
</evidence>
<evidence type="ECO:0000256" key="6">
    <source>
        <dbReference type="ARBA" id="ARBA00023136"/>
    </source>
</evidence>
<keyword evidence="3" id="KW-1003">Cell membrane</keyword>
<keyword evidence="4 7" id="KW-0812">Transmembrane</keyword>
<dbReference type="Proteomes" id="UP000358366">
    <property type="component" value="Unassembled WGS sequence"/>
</dbReference>
<name>A0A564T2P5_9FIRM</name>
<dbReference type="GO" id="GO:0005886">
    <property type="term" value="C:plasma membrane"/>
    <property type="evidence" value="ECO:0007669"/>
    <property type="project" value="UniProtKB-SubCell"/>
</dbReference>
<sequence length="338" mass="37793">MEKERQLTREQLLEMESAPKTKMQRRLDVLVCFCPFIAAIIMFLVYYNMPNIVTNPKPHIFTICVCFFLALYLITLIRGFINKSYFGKVRYKAPLYTVIVLVVMLYDVLTLKTGILKQPFFPCVNTILVAIIEDRKLLLVSTLGSLKLLFTGYFIGGILGLITGVACGYNKKINYWVSPIIKLLGPIPSTTWIPIIMVLVSSLFKGSAFIIGLGVWFAMTIASQNGIQNVDKAYLEAARTLGAKGYQLVFRVAIPHAMPNILQGMTQGMSSACTALLVAEMLGAKAGLGWYIQWQKSWAIYSKMYAAVVLICVIFTAVAFALNVLKKILLRWQEGVVK</sequence>
<reference evidence="9 10" key="1">
    <citation type="submission" date="2019-07" db="EMBL/GenBank/DDBJ databases">
        <authorList>
            <person name="Hibberd C M."/>
            <person name="Gehrig L. J."/>
            <person name="Chang H.-W."/>
            <person name="Venkatesh S."/>
        </authorList>
    </citation>
    <scope>NUCLEOTIDE SEQUENCE [LARGE SCALE GENOMIC DNA]</scope>
    <source>
        <strain evidence="9">Dorea_formicigenerans_SSTS_Bg7063</strain>
    </source>
</reference>
<comment type="subcellular location">
    <subcellularLocation>
        <location evidence="1 7">Cell membrane</location>
        <topology evidence="1 7">Multi-pass membrane protein</topology>
    </subcellularLocation>
</comment>
<evidence type="ECO:0000313" key="10">
    <source>
        <dbReference type="Proteomes" id="UP000358366"/>
    </source>
</evidence>
<dbReference type="EMBL" id="CABHNI010000019">
    <property type="protein sequence ID" value="VUX01685.1"/>
    <property type="molecule type" value="Genomic_DNA"/>
</dbReference>
<dbReference type="PANTHER" id="PTHR30151:SF0">
    <property type="entry name" value="ABC TRANSPORTER PERMEASE PROTEIN MJ0413-RELATED"/>
    <property type="match status" value="1"/>
</dbReference>
<dbReference type="Gene3D" id="1.10.3720.10">
    <property type="entry name" value="MetI-like"/>
    <property type="match status" value="1"/>
</dbReference>
<feature type="transmembrane region" description="Helical" evidence="7">
    <location>
        <begin position="93"/>
        <end position="111"/>
    </location>
</feature>
<accession>A0A564T2P5</accession>
<dbReference type="GO" id="GO:0055085">
    <property type="term" value="P:transmembrane transport"/>
    <property type="evidence" value="ECO:0007669"/>
    <property type="project" value="InterPro"/>
</dbReference>
<dbReference type="PANTHER" id="PTHR30151">
    <property type="entry name" value="ALKANE SULFONATE ABC TRANSPORTER-RELATED, MEMBRANE SUBUNIT"/>
    <property type="match status" value="1"/>
</dbReference>
<feature type="transmembrane region" description="Helical" evidence="7">
    <location>
        <begin position="27"/>
        <end position="47"/>
    </location>
</feature>
<feature type="transmembrane region" description="Helical" evidence="7">
    <location>
        <begin position="148"/>
        <end position="169"/>
    </location>
</feature>
<feature type="transmembrane region" description="Helical" evidence="7">
    <location>
        <begin position="272"/>
        <end position="292"/>
    </location>
</feature>
<dbReference type="SUPFAM" id="SSF161098">
    <property type="entry name" value="MetI-like"/>
    <property type="match status" value="1"/>
</dbReference>
<comment type="similarity">
    <text evidence="7">Belongs to the binding-protein-dependent transport system permease family.</text>
</comment>
<dbReference type="InterPro" id="IPR000515">
    <property type="entry name" value="MetI-like"/>
</dbReference>
<evidence type="ECO:0000256" key="7">
    <source>
        <dbReference type="RuleBase" id="RU363032"/>
    </source>
</evidence>
<protein>
    <submittedName>
        <fullName evidence="9">Aliphatic sulfonates transport permease protein SsuC</fullName>
    </submittedName>
</protein>
<dbReference type="CDD" id="cd06261">
    <property type="entry name" value="TM_PBP2"/>
    <property type="match status" value="1"/>
</dbReference>
<keyword evidence="6 7" id="KW-0472">Membrane</keyword>
<feature type="transmembrane region" description="Helical" evidence="7">
    <location>
        <begin position="304"/>
        <end position="325"/>
    </location>
</feature>